<proteinExistence type="predicted"/>
<sequence>MPRSPLPFPLALYSAPQTPMRASPGTRSIPLRAPATIPACAHVLALVHAGSVDGPMSPTLSASEHLPGNGGAVRVGVKRIPVVLQNRTRSNPKISSPLYCCITLPRTRHSTICVVFLDTVSSATFLDDPAPLDMYSCIPIFLDDPAPARLARSIASHRRSRSSLLTIQLHLFPLLRCTSLLPSASAYGHCTDCTKLLLFGVFGYEPSCI</sequence>
<comment type="caution">
    <text evidence="1">The sequence shown here is derived from an EMBL/GenBank/DDBJ whole genome shotgun (WGS) entry which is preliminary data.</text>
</comment>
<dbReference type="Proteomes" id="UP000623467">
    <property type="component" value="Unassembled WGS sequence"/>
</dbReference>
<reference evidence="1" key="1">
    <citation type="submission" date="2020-05" db="EMBL/GenBank/DDBJ databases">
        <title>Mycena genomes resolve the evolution of fungal bioluminescence.</title>
        <authorList>
            <person name="Tsai I.J."/>
        </authorList>
    </citation>
    <scope>NUCLEOTIDE SEQUENCE</scope>
    <source>
        <strain evidence="1">160909Yilan</strain>
    </source>
</reference>
<protein>
    <submittedName>
        <fullName evidence="1">Uncharacterized protein</fullName>
    </submittedName>
</protein>
<evidence type="ECO:0000313" key="1">
    <source>
        <dbReference type="EMBL" id="KAF7375529.1"/>
    </source>
</evidence>
<organism evidence="1 2">
    <name type="scientific">Mycena sanguinolenta</name>
    <dbReference type="NCBI Taxonomy" id="230812"/>
    <lineage>
        <taxon>Eukaryota</taxon>
        <taxon>Fungi</taxon>
        <taxon>Dikarya</taxon>
        <taxon>Basidiomycota</taxon>
        <taxon>Agaricomycotina</taxon>
        <taxon>Agaricomycetes</taxon>
        <taxon>Agaricomycetidae</taxon>
        <taxon>Agaricales</taxon>
        <taxon>Marasmiineae</taxon>
        <taxon>Mycenaceae</taxon>
        <taxon>Mycena</taxon>
    </lineage>
</organism>
<gene>
    <name evidence="1" type="ORF">MSAN_00441100</name>
</gene>
<dbReference type="AlphaFoldDB" id="A0A8H6ZDX6"/>
<name>A0A8H6ZDX6_9AGAR</name>
<dbReference type="EMBL" id="JACAZH010000002">
    <property type="protein sequence ID" value="KAF7375529.1"/>
    <property type="molecule type" value="Genomic_DNA"/>
</dbReference>
<accession>A0A8H6ZDX6</accession>
<keyword evidence="2" id="KW-1185">Reference proteome</keyword>
<evidence type="ECO:0000313" key="2">
    <source>
        <dbReference type="Proteomes" id="UP000623467"/>
    </source>
</evidence>